<dbReference type="Proteomes" id="UP001165289">
    <property type="component" value="Unassembled WGS sequence"/>
</dbReference>
<dbReference type="PANTHER" id="PTHR46241">
    <property type="entry name" value="ARMADILLO REPEAT-CONTAINING PROTEIN 4 ARMC4"/>
    <property type="match status" value="1"/>
</dbReference>
<evidence type="ECO:0000313" key="2">
    <source>
        <dbReference type="Proteomes" id="UP001165289"/>
    </source>
</evidence>
<accession>A0AAV7JNI3</accession>
<evidence type="ECO:0000313" key="1">
    <source>
        <dbReference type="EMBL" id="KAI6650403.1"/>
    </source>
</evidence>
<dbReference type="InterPro" id="IPR000225">
    <property type="entry name" value="Armadillo"/>
</dbReference>
<reference evidence="1 2" key="1">
    <citation type="journal article" date="2023" name="BMC Biol.">
        <title>The compact genome of the sponge Oopsacas minuta (Hexactinellida) is lacking key metazoan core genes.</title>
        <authorList>
            <person name="Santini S."/>
            <person name="Schenkelaars Q."/>
            <person name="Jourda C."/>
            <person name="Duchesne M."/>
            <person name="Belahbib H."/>
            <person name="Rocher C."/>
            <person name="Selva M."/>
            <person name="Riesgo A."/>
            <person name="Vervoort M."/>
            <person name="Leys S.P."/>
            <person name="Kodjabachian L."/>
            <person name="Le Bivic A."/>
            <person name="Borchiellini C."/>
            <person name="Claverie J.M."/>
            <person name="Renard E."/>
        </authorList>
    </citation>
    <scope>NUCLEOTIDE SEQUENCE [LARGE SCALE GENOMIC DNA]</scope>
    <source>
        <strain evidence="1">SPO-2</strain>
    </source>
</reference>
<keyword evidence="2" id="KW-1185">Reference proteome</keyword>
<proteinExistence type="predicted"/>
<sequence length="177" mass="19830">MLLITNNIQPSSIAACTNISVFIESSSDDESEEEYPERRNESTTDLPSEYWQIQKLVKYLKGGNQTATVIALCSMRDFNLKLETCQMAIKDVGGLELLINLICTEDVKCKIGSLKILREISENAHIRLSIVDLGGLEELVKILQDGAMELKCLAAETIANVAQFRRARRQEMFINTS</sequence>
<evidence type="ECO:0008006" key="3">
    <source>
        <dbReference type="Google" id="ProtNLM"/>
    </source>
</evidence>
<dbReference type="InterPro" id="IPR011989">
    <property type="entry name" value="ARM-like"/>
</dbReference>
<dbReference type="Gene3D" id="1.25.10.10">
    <property type="entry name" value="Leucine-rich Repeat Variant"/>
    <property type="match status" value="1"/>
</dbReference>
<dbReference type="SUPFAM" id="SSF48371">
    <property type="entry name" value="ARM repeat"/>
    <property type="match status" value="1"/>
</dbReference>
<dbReference type="AlphaFoldDB" id="A0AAV7JNI3"/>
<dbReference type="EMBL" id="JAKMXF010000311">
    <property type="protein sequence ID" value="KAI6650403.1"/>
    <property type="molecule type" value="Genomic_DNA"/>
</dbReference>
<name>A0AAV7JNI3_9METZ</name>
<organism evidence="1 2">
    <name type="scientific">Oopsacas minuta</name>
    <dbReference type="NCBI Taxonomy" id="111878"/>
    <lineage>
        <taxon>Eukaryota</taxon>
        <taxon>Metazoa</taxon>
        <taxon>Porifera</taxon>
        <taxon>Hexactinellida</taxon>
        <taxon>Hexasterophora</taxon>
        <taxon>Lyssacinosida</taxon>
        <taxon>Leucopsacidae</taxon>
        <taxon>Oopsacas</taxon>
    </lineage>
</organism>
<gene>
    <name evidence="1" type="ORF">LOD99_5840</name>
</gene>
<comment type="caution">
    <text evidence="1">The sequence shown here is derived from an EMBL/GenBank/DDBJ whole genome shotgun (WGS) entry which is preliminary data.</text>
</comment>
<protein>
    <recommendedName>
        <fullName evidence="3">Armadillo repeat-containing protein 4</fullName>
    </recommendedName>
</protein>
<dbReference type="SMART" id="SM00185">
    <property type="entry name" value="ARM"/>
    <property type="match status" value="2"/>
</dbReference>
<dbReference type="PANTHER" id="PTHR46241:SF1">
    <property type="entry name" value="OUTER DYNEIN ARM-DOCKING COMPLEX SUBUNIT 2"/>
    <property type="match status" value="1"/>
</dbReference>
<dbReference type="InterPro" id="IPR016024">
    <property type="entry name" value="ARM-type_fold"/>
</dbReference>